<dbReference type="KEGG" id="nno:NONO_c17060"/>
<reference evidence="1 2" key="1">
    <citation type="journal article" date="2014" name="Appl. Environ. Microbiol.">
        <title>Insights into the Microbial Degradation of Rubber and Gutta-Percha by Analysis of the Complete Genome of Nocardia nova SH22a.</title>
        <authorList>
            <person name="Luo Q."/>
            <person name="Hiessl S."/>
            <person name="Poehlein A."/>
            <person name="Daniel R."/>
            <person name="Steinbuchel A."/>
        </authorList>
    </citation>
    <scope>NUCLEOTIDE SEQUENCE [LARGE SCALE GENOMIC DNA]</scope>
    <source>
        <strain evidence="1">SH22a</strain>
    </source>
</reference>
<protein>
    <submittedName>
        <fullName evidence="1">Uncharacterized protein</fullName>
    </submittedName>
</protein>
<dbReference type="EMBL" id="CP006850">
    <property type="protein sequence ID" value="AHH16507.1"/>
    <property type="molecule type" value="Genomic_DNA"/>
</dbReference>
<name>W5TBC9_9NOCA</name>
<organism evidence="1 2">
    <name type="scientific">Nocardia nova SH22a</name>
    <dbReference type="NCBI Taxonomy" id="1415166"/>
    <lineage>
        <taxon>Bacteria</taxon>
        <taxon>Bacillati</taxon>
        <taxon>Actinomycetota</taxon>
        <taxon>Actinomycetes</taxon>
        <taxon>Mycobacteriales</taxon>
        <taxon>Nocardiaceae</taxon>
        <taxon>Nocardia</taxon>
    </lineage>
</organism>
<evidence type="ECO:0000313" key="2">
    <source>
        <dbReference type="Proteomes" id="UP000019150"/>
    </source>
</evidence>
<sequence length="12" mass="1270">MRGEHTCLPGGL</sequence>
<evidence type="ECO:0000313" key="1">
    <source>
        <dbReference type="EMBL" id="AHH16507.1"/>
    </source>
</evidence>
<accession>W5TBC9</accession>
<dbReference type="Proteomes" id="UP000019150">
    <property type="component" value="Chromosome"/>
</dbReference>
<dbReference type="HOGENOM" id="CLU_3436757_0_0_11"/>
<proteinExistence type="predicted"/>
<keyword evidence="2" id="KW-1185">Reference proteome</keyword>
<gene>
    <name evidence="1" type="ORF">NONO_c17060</name>
</gene>